<reference evidence="2" key="1">
    <citation type="submission" date="2016-06" db="EMBL/GenBank/DDBJ databases">
        <title>Parallel loss of symbiosis genes in relatives of nitrogen-fixing non-legume Parasponia.</title>
        <authorList>
            <person name="Van Velzen R."/>
            <person name="Holmer R."/>
            <person name="Bu F."/>
            <person name="Rutten L."/>
            <person name="Van Zeijl A."/>
            <person name="Liu W."/>
            <person name="Santuari L."/>
            <person name="Cao Q."/>
            <person name="Sharma T."/>
            <person name="Shen D."/>
            <person name="Roswanjaya Y."/>
            <person name="Wardhani T."/>
            <person name="Kalhor M.S."/>
            <person name="Jansen J."/>
            <person name="Van den Hoogen J."/>
            <person name="Gungor B."/>
            <person name="Hartog M."/>
            <person name="Hontelez J."/>
            <person name="Verver J."/>
            <person name="Yang W.-C."/>
            <person name="Schijlen E."/>
            <person name="Repin R."/>
            <person name="Schilthuizen M."/>
            <person name="Schranz E."/>
            <person name="Heidstra R."/>
            <person name="Miyata K."/>
            <person name="Fedorova E."/>
            <person name="Kohlen W."/>
            <person name="Bisseling T."/>
            <person name="Smit S."/>
            <person name="Geurts R."/>
        </authorList>
    </citation>
    <scope>NUCLEOTIDE SEQUENCE [LARGE SCALE GENOMIC DNA]</scope>
    <source>
        <strain evidence="2">cv. WU1-14</strain>
    </source>
</reference>
<proteinExistence type="predicted"/>
<dbReference type="Proteomes" id="UP000237105">
    <property type="component" value="Unassembled WGS sequence"/>
</dbReference>
<accession>A0A2P5AR87</accession>
<dbReference type="EMBL" id="JXTB01000476">
    <property type="protein sequence ID" value="PON39066.1"/>
    <property type="molecule type" value="Genomic_DNA"/>
</dbReference>
<comment type="caution">
    <text evidence="1">The sequence shown here is derived from an EMBL/GenBank/DDBJ whole genome shotgun (WGS) entry which is preliminary data.</text>
</comment>
<evidence type="ECO:0000313" key="2">
    <source>
        <dbReference type="Proteomes" id="UP000237105"/>
    </source>
</evidence>
<gene>
    <name evidence="1" type="ORF">PanWU01x14_307730</name>
</gene>
<feature type="non-terminal residue" evidence="1">
    <location>
        <position position="1"/>
    </location>
</feature>
<organism evidence="1 2">
    <name type="scientific">Parasponia andersonii</name>
    <name type="common">Sponia andersonii</name>
    <dbReference type="NCBI Taxonomy" id="3476"/>
    <lineage>
        <taxon>Eukaryota</taxon>
        <taxon>Viridiplantae</taxon>
        <taxon>Streptophyta</taxon>
        <taxon>Embryophyta</taxon>
        <taxon>Tracheophyta</taxon>
        <taxon>Spermatophyta</taxon>
        <taxon>Magnoliopsida</taxon>
        <taxon>eudicotyledons</taxon>
        <taxon>Gunneridae</taxon>
        <taxon>Pentapetalae</taxon>
        <taxon>rosids</taxon>
        <taxon>fabids</taxon>
        <taxon>Rosales</taxon>
        <taxon>Cannabaceae</taxon>
        <taxon>Parasponia</taxon>
    </lineage>
</organism>
<dbReference type="AlphaFoldDB" id="A0A2P5AR87"/>
<evidence type="ECO:0000313" key="1">
    <source>
        <dbReference type="EMBL" id="PON39066.1"/>
    </source>
</evidence>
<protein>
    <submittedName>
        <fullName evidence="1">Uncharacterized protein</fullName>
    </submittedName>
</protein>
<keyword evidence="2" id="KW-1185">Reference proteome</keyword>
<name>A0A2P5AR87_PARAD</name>
<sequence>TLKDECSKILLVTLGSGPTDGLPVNLAQLPTPFLTNPECYAKPILSSVWSTARFVPFGIILAQGKVRPQLYLNPRPPP</sequence>